<dbReference type="CDD" id="cd00118">
    <property type="entry name" value="LysM"/>
    <property type="match status" value="1"/>
</dbReference>
<dbReference type="Gene3D" id="3.10.350.10">
    <property type="entry name" value="LysM domain"/>
    <property type="match status" value="1"/>
</dbReference>
<dbReference type="InterPro" id="IPR016930">
    <property type="entry name" value="UCP029644"/>
</dbReference>
<dbReference type="PIRSF" id="PIRSF029644">
    <property type="entry name" value="UCP029644"/>
    <property type="match status" value="1"/>
</dbReference>
<feature type="signal peptide" evidence="1">
    <location>
        <begin position="1"/>
        <end position="27"/>
    </location>
</feature>
<proteinExistence type="predicted"/>
<reference evidence="3 4" key="1">
    <citation type="submission" date="2019-07" db="EMBL/GenBank/DDBJ databases">
        <authorList>
            <person name="Park M."/>
        </authorList>
    </citation>
    <scope>NUCLEOTIDE SEQUENCE [LARGE SCALE GENOMIC DNA]</scope>
    <source>
        <strain evidence="3 4">KCTC32445</strain>
    </source>
</reference>
<feature type="chain" id="PRO_5022164030" description="LysM domain-containing protein" evidence="1">
    <location>
        <begin position="28"/>
        <end position="432"/>
    </location>
</feature>
<dbReference type="Pfam" id="PF04773">
    <property type="entry name" value="FecR"/>
    <property type="match status" value="1"/>
</dbReference>
<feature type="domain" description="LysM" evidence="2">
    <location>
        <begin position="34"/>
        <end position="81"/>
    </location>
</feature>
<keyword evidence="1" id="KW-0732">Signal</keyword>
<protein>
    <recommendedName>
        <fullName evidence="2">LysM domain-containing protein</fullName>
    </recommendedName>
</protein>
<accession>A0A553WHR7</accession>
<dbReference type="Pfam" id="PF01476">
    <property type="entry name" value="LysM"/>
    <property type="match status" value="1"/>
</dbReference>
<dbReference type="Proteomes" id="UP000320160">
    <property type="component" value="Unassembled WGS sequence"/>
</dbReference>
<comment type="caution">
    <text evidence="3">The sequence shown here is derived from an EMBL/GenBank/DDBJ whole genome shotgun (WGS) entry which is preliminary data.</text>
</comment>
<dbReference type="SMART" id="SM00257">
    <property type="entry name" value="LysM"/>
    <property type="match status" value="1"/>
</dbReference>
<dbReference type="Gene3D" id="2.60.120.1440">
    <property type="match status" value="1"/>
</dbReference>
<evidence type="ECO:0000313" key="3">
    <source>
        <dbReference type="EMBL" id="TSB04174.1"/>
    </source>
</evidence>
<gene>
    <name evidence="3" type="ORF">FOM92_01690</name>
</gene>
<dbReference type="OrthoDB" id="9813091at2"/>
<organism evidence="3 4">
    <name type="scientific">Sphingorhabdus contaminans</name>
    <dbReference type="NCBI Taxonomy" id="1343899"/>
    <lineage>
        <taxon>Bacteria</taxon>
        <taxon>Pseudomonadati</taxon>
        <taxon>Pseudomonadota</taxon>
        <taxon>Alphaproteobacteria</taxon>
        <taxon>Sphingomonadales</taxon>
        <taxon>Sphingomonadaceae</taxon>
        <taxon>Sphingorhabdus</taxon>
    </lineage>
</organism>
<keyword evidence="4" id="KW-1185">Reference proteome</keyword>
<name>A0A553WHR7_9SPHN</name>
<dbReference type="InterPro" id="IPR036779">
    <property type="entry name" value="LysM_dom_sf"/>
</dbReference>
<dbReference type="InterPro" id="IPR006860">
    <property type="entry name" value="FecR"/>
</dbReference>
<dbReference type="PROSITE" id="PS51782">
    <property type="entry name" value="LYSM"/>
    <property type="match status" value="1"/>
</dbReference>
<dbReference type="PANTHER" id="PTHR38731:SF1">
    <property type="entry name" value="FECR PROTEIN DOMAIN-CONTAINING PROTEIN"/>
    <property type="match status" value="1"/>
</dbReference>
<evidence type="ECO:0000259" key="2">
    <source>
        <dbReference type="PROSITE" id="PS51782"/>
    </source>
</evidence>
<evidence type="ECO:0000313" key="4">
    <source>
        <dbReference type="Proteomes" id="UP000320160"/>
    </source>
</evidence>
<dbReference type="PANTHER" id="PTHR38731">
    <property type="entry name" value="LIPL45-RELATED LIPOPROTEIN-RELATED"/>
    <property type="match status" value="1"/>
</dbReference>
<evidence type="ECO:0000256" key="1">
    <source>
        <dbReference type="SAM" id="SignalP"/>
    </source>
</evidence>
<dbReference type="EMBL" id="VKKU01000001">
    <property type="protein sequence ID" value="TSB04174.1"/>
    <property type="molecule type" value="Genomic_DNA"/>
</dbReference>
<dbReference type="InterPro" id="IPR013783">
    <property type="entry name" value="Ig-like_fold"/>
</dbReference>
<sequence length="432" mass="46451">MRPTMPRLATAFLGFALSLCGTTGAAAQSEAAPVRYSVQKGDTLIGLGDRYFLTPQSYKIVQRQNRIVDPYRIPIGKILTIPRSLLKYRPASAEIVAVRGQVTQNDAAARNGQKLQEGTAITTGPSSFATMVLDDGSRISLPSNSAIRIRRLRTYLLGDILDYDFDVARGGIRSSVAKKKSPDDSYRVRTPKAVSAVRGTDFQSRYDADTQNDFAEVVEGGLSVDAGGKAARAVPAGSGLAVTADGGVFTEALLPAPELVAPGRLQADKIVRFAAAQTVPVRYTIASDSGFIEQVADSIVPDGKAEFADLPDGNYFIRARAISPAGLQGLPATFTFKRRLNSVTGTAGRENDAYVFRWRAEGNGPQRFHFQLFRNAVTNVAMVDEAGLESMMISLSDLPPGDYFWRVGSIQYADGEAAASWTPIEKITVTAP</sequence>
<dbReference type="InterPro" id="IPR018392">
    <property type="entry name" value="LysM"/>
</dbReference>
<dbReference type="Gene3D" id="2.60.40.10">
    <property type="entry name" value="Immunoglobulins"/>
    <property type="match status" value="1"/>
</dbReference>
<dbReference type="AlphaFoldDB" id="A0A553WHR7"/>